<keyword evidence="4" id="KW-1185">Reference proteome</keyword>
<name>S0ETC9_CHTCT</name>
<keyword evidence="1" id="KW-0472">Membrane</keyword>
<reference evidence="4" key="1">
    <citation type="submission" date="2013-03" db="EMBL/GenBank/DDBJ databases">
        <title>Genome sequence of Chthonomonas calidirosea, the first sequenced genome from the Armatimonadetes phylum (formally candidate division OP10).</title>
        <authorList>
            <person name="Lee K.C.Y."/>
            <person name="Morgan X.C."/>
            <person name="Dunfield P.F."/>
            <person name="Tamas I."/>
            <person name="Houghton K.M."/>
            <person name="Vyssotski M."/>
            <person name="Ryan J.L.J."/>
            <person name="Lagutin K."/>
            <person name="McDonald I.R."/>
            <person name="Stott M.B."/>
        </authorList>
    </citation>
    <scope>NUCLEOTIDE SEQUENCE [LARGE SCALE GENOMIC DNA]</scope>
    <source>
        <strain evidence="4">DSM 23976 / ICMP 18418 / T49</strain>
    </source>
</reference>
<dbReference type="OrthoDB" id="258730at2"/>
<dbReference type="InterPro" id="IPR011453">
    <property type="entry name" value="DUF1559"/>
</dbReference>
<feature type="transmembrane region" description="Helical" evidence="1">
    <location>
        <begin position="12"/>
        <end position="31"/>
    </location>
</feature>
<dbReference type="Proteomes" id="UP000014227">
    <property type="component" value="Chromosome I"/>
</dbReference>
<dbReference type="PANTHER" id="PTHR30093">
    <property type="entry name" value="GENERAL SECRETION PATHWAY PROTEIN G"/>
    <property type="match status" value="1"/>
</dbReference>
<evidence type="ECO:0000259" key="2">
    <source>
        <dbReference type="Pfam" id="PF07596"/>
    </source>
</evidence>
<evidence type="ECO:0000313" key="3">
    <source>
        <dbReference type="EMBL" id="CCW34733.1"/>
    </source>
</evidence>
<organism evidence="3 4">
    <name type="scientific">Chthonomonas calidirosea (strain DSM 23976 / ICMP 18418 / T49)</name>
    <dbReference type="NCBI Taxonomy" id="1303518"/>
    <lineage>
        <taxon>Bacteria</taxon>
        <taxon>Bacillati</taxon>
        <taxon>Armatimonadota</taxon>
        <taxon>Chthonomonadia</taxon>
        <taxon>Chthonomonadales</taxon>
        <taxon>Chthonomonadaceae</taxon>
        <taxon>Chthonomonas</taxon>
    </lineage>
</organism>
<protein>
    <submittedName>
        <fullName evidence="3">Prepilin-type N-terminal cleavage/methylation domain</fullName>
    </submittedName>
</protein>
<proteinExistence type="predicted"/>
<dbReference type="EMBL" id="HF951689">
    <property type="protein sequence ID" value="CCW34733.1"/>
    <property type="molecule type" value="Genomic_DNA"/>
</dbReference>
<dbReference type="InParanoid" id="S0ETC9"/>
<dbReference type="RefSeq" id="WP_016482287.1">
    <property type="nucleotide sequence ID" value="NC_021487.1"/>
</dbReference>
<dbReference type="Pfam" id="PF07596">
    <property type="entry name" value="SBP_bac_10"/>
    <property type="match status" value="1"/>
</dbReference>
<dbReference type="KEGG" id="ccz:CCALI_00910"/>
<dbReference type="AlphaFoldDB" id="S0ETC9"/>
<dbReference type="InterPro" id="IPR012902">
    <property type="entry name" value="N_methyl_site"/>
</dbReference>
<dbReference type="SUPFAM" id="SSF54523">
    <property type="entry name" value="Pili subunits"/>
    <property type="match status" value="1"/>
</dbReference>
<dbReference type="InterPro" id="IPR027558">
    <property type="entry name" value="Pre_pil_HX9DG_C"/>
</dbReference>
<evidence type="ECO:0000256" key="1">
    <source>
        <dbReference type="SAM" id="Phobius"/>
    </source>
</evidence>
<evidence type="ECO:0000313" key="4">
    <source>
        <dbReference type="Proteomes" id="UP000014227"/>
    </source>
</evidence>
<dbReference type="InterPro" id="IPR045584">
    <property type="entry name" value="Pilin-like"/>
</dbReference>
<accession>S0ETC9</accession>
<feature type="domain" description="DUF1559" evidence="2">
    <location>
        <begin position="32"/>
        <end position="61"/>
    </location>
</feature>
<keyword evidence="1" id="KW-0812">Transmembrane</keyword>
<dbReference type="eggNOG" id="COG4968">
    <property type="taxonomic scope" value="Bacteria"/>
</dbReference>
<dbReference type="STRING" id="454171.CP488_00245"/>
<dbReference type="Gene3D" id="3.30.700.10">
    <property type="entry name" value="Glycoprotein, Type 4 Pilin"/>
    <property type="match status" value="1"/>
</dbReference>
<dbReference type="NCBIfam" id="TIGR02532">
    <property type="entry name" value="IV_pilin_GFxxxE"/>
    <property type="match status" value="1"/>
</dbReference>
<sequence>MGRKSAFTLIELLVVIAIIAILAAILFPVFARARESARQTVCLSNEKQIAMAAHMYMDDWDGALFHHHEEWVLDDGTQVPNLPPTVDGCIGGGQGNSNAEKPWMIFFQPYMKGRLIGFCPSDTEPRSQILATNLQEYNGGITVLGTECQAAPNGEQCQAEIHHWCMWSYLLNSIFTHKSCRYAMEGVLPGFATEAVIDALPNPNIIMFSERNSTALDAPDNPDYGYVPQDDYDTWVGEAALVRWGSGKYGDQGWIKYDRHNGGSNYIYFDGHVKWMRWGRARVDEYPDHIVRNPLPNPAPIVSTGAFNAYECCDSFSFAQAIGTPRSSRCFSL</sequence>
<dbReference type="HOGENOM" id="CLU_041661_1_1_0"/>
<keyword evidence="1" id="KW-1133">Transmembrane helix</keyword>
<gene>
    <name evidence="3" type="ORF">CCALI_00910</name>
</gene>
<dbReference type="Pfam" id="PF07963">
    <property type="entry name" value="N_methyl"/>
    <property type="match status" value="1"/>
</dbReference>
<dbReference type="NCBIfam" id="TIGR04294">
    <property type="entry name" value="pre_pil_HX9DG"/>
    <property type="match status" value="1"/>
</dbReference>